<accession>A0A3L8SK74</accession>
<dbReference type="Proteomes" id="UP000276834">
    <property type="component" value="Unassembled WGS sequence"/>
</dbReference>
<reference evidence="1 2" key="1">
    <citation type="journal article" date="2018" name="Proc. R. Soc. B">
        <title>A non-coding region near Follistatin controls head colour polymorphism in the Gouldian finch.</title>
        <authorList>
            <person name="Toomey M.B."/>
            <person name="Marques C.I."/>
            <person name="Andrade P."/>
            <person name="Araujo P.M."/>
            <person name="Sabatino S."/>
            <person name="Gazda M.A."/>
            <person name="Afonso S."/>
            <person name="Lopes R.J."/>
            <person name="Corbo J.C."/>
            <person name="Carneiro M."/>
        </authorList>
    </citation>
    <scope>NUCLEOTIDE SEQUENCE [LARGE SCALE GENOMIC DNA]</scope>
    <source>
        <strain evidence="1">Red01</strain>
        <tissue evidence="1">Muscle</tissue>
    </source>
</reference>
<keyword evidence="2" id="KW-1185">Reference proteome</keyword>
<proteinExistence type="predicted"/>
<dbReference type="AlphaFoldDB" id="A0A3L8SK74"/>
<gene>
    <name evidence="1" type="ORF">DV515_00006724</name>
</gene>
<protein>
    <submittedName>
        <fullName evidence="1">Uncharacterized protein</fullName>
    </submittedName>
</protein>
<comment type="caution">
    <text evidence="1">The sequence shown here is derived from an EMBL/GenBank/DDBJ whole genome shotgun (WGS) entry which is preliminary data.</text>
</comment>
<evidence type="ECO:0000313" key="2">
    <source>
        <dbReference type="Proteomes" id="UP000276834"/>
    </source>
</evidence>
<name>A0A3L8SK74_CHLGU</name>
<dbReference type="EMBL" id="QUSF01000017">
    <property type="protein sequence ID" value="RLW02889.1"/>
    <property type="molecule type" value="Genomic_DNA"/>
</dbReference>
<organism evidence="1 2">
    <name type="scientific">Chloebia gouldiae</name>
    <name type="common">Gouldian finch</name>
    <name type="synonym">Erythrura gouldiae</name>
    <dbReference type="NCBI Taxonomy" id="44316"/>
    <lineage>
        <taxon>Eukaryota</taxon>
        <taxon>Metazoa</taxon>
        <taxon>Chordata</taxon>
        <taxon>Craniata</taxon>
        <taxon>Vertebrata</taxon>
        <taxon>Euteleostomi</taxon>
        <taxon>Archelosauria</taxon>
        <taxon>Archosauria</taxon>
        <taxon>Dinosauria</taxon>
        <taxon>Saurischia</taxon>
        <taxon>Theropoda</taxon>
        <taxon>Coelurosauria</taxon>
        <taxon>Aves</taxon>
        <taxon>Neognathae</taxon>
        <taxon>Neoaves</taxon>
        <taxon>Telluraves</taxon>
        <taxon>Australaves</taxon>
        <taxon>Passeriformes</taxon>
        <taxon>Passeroidea</taxon>
        <taxon>Passeridae</taxon>
        <taxon>Chloebia</taxon>
    </lineage>
</organism>
<evidence type="ECO:0000313" key="1">
    <source>
        <dbReference type="EMBL" id="RLW02889.1"/>
    </source>
</evidence>
<sequence length="91" mass="9706">MGRLPKDWLGSLKGLSPPCHPSFLSEAREVSSCSSSCAGSSFCCDSRTTTPAGICLEELVGLQRCLIPKEEAVLCLLVQACGWSLQLHPDP</sequence>